<keyword evidence="1" id="KW-0812">Transmembrane</keyword>
<protein>
    <submittedName>
        <fullName evidence="2">Uncharacterized protein</fullName>
    </submittedName>
</protein>
<reference evidence="2 3" key="1">
    <citation type="journal article" date="2021" name="Environ. Microbiol.">
        <title>Genetic insights into the dark matter of the mammalian gut microbiota through targeted genome reconstruction.</title>
        <authorList>
            <person name="Lugli G.A."/>
            <person name="Alessandri G."/>
            <person name="Milani C."/>
            <person name="Viappiani A."/>
            <person name="Fontana F."/>
            <person name="Tarracchini C."/>
            <person name="Mancabelli L."/>
            <person name="Argentini C."/>
            <person name="Ruiz L."/>
            <person name="Margolles A."/>
            <person name="van Sinderen D."/>
            <person name="Turroni F."/>
            <person name="Ventura M."/>
        </authorList>
    </citation>
    <scope>NUCLEOTIDE SEQUENCE [LARGE SCALE GENOMIC DNA]</scope>
    <source>
        <strain evidence="2 3">MA2</strain>
    </source>
</reference>
<organism evidence="2 3">
    <name type="scientific">Bifidobacterium santillanense</name>
    <dbReference type="NCBI Taxonomy" id="2809028"/>
    <lineage>
        <taxon>Bacteria</taxon>
        <taxon>Bacillati</taxon>
        <taxon>Actinomycetota</taxon>
        <taxon>Actinomycetes</taxon>
        <taxon>Bifidobacteriales</taxon>
        <taxon>Bifidobacteriaceae</taxon>
        <taxon>Bifidobacterium</taxon>
    </lineage>
</organism>
<keyword evidence="3" id="KW-1185">Reference proteome</keyword>
<accession>A0ABS5UMG9</accession>
<keyword evidence="1" id="KW-1133">Transmembrane helix</keyword>
<comment type="caution">
    <text evidence="2">The sequence shown here is derived from an EMBL/GenBank/DDBJ whole genome shotgun (WGS) entry which is preliminary data.</text>
</comment>
<name>A0ABS5UMG9_9BIFI</name>
<proteinExistence type="predicted"/>
<dbReference type="RefSeq" id="WP_214357259.1">
    <property type="nucleotide sequence ID" value="NZ_JAFEJS010000001.1"/>
</dbReference>
<evidence type="ECO:0000313" key="3">
    <source>
        <dbReference type="Proteomes" id="UP000773064"/>
    </source>
</evidence>
<sequence length="218" mass="22819">MPPFDLLASVPSSAVAVMLALVALAFLAYAPALMAPTPLNRILRAIRRFDGARSGSFEFAVGGVTANGMFATGRNIDGSMISATVTGGKHPGRFLWNADGTTLIDGRHLTPQETRARIEAGACGEAWMQSLLAVVGGGRLRLGAAVRAFVSALGLRVADVRRAATRFVLTGPWRDGMCGMNAFGLAGVARARIGDNGIVVDAGDGDVVTADWMVSRYR</sequence>
<dbReference type="EMBL" id="JAFEJS010000001">
    <property type="protein sequence ID" value="MBT1171985.1"/>
    <property type="molecule type" value="Genomic_DNA"/>
</dbReference>
<evidence type="ECO:0000256" key="1">
    <source>
        <dbReference type="SAM" id="Phobius"/>
    </source>
</evidence>
<gene>
    <name evidence="2" type="ORF">JS528_01140</name>
</gene>
<dbReference type="Proteomes" id="UP000773064">
    <property type="component" value="Unassembled WGS sequence"/>
</dbReference>
<keyword evidence="1" id="KW-0472">Membrane</keyword>
<evidence type="ECO:0000313" key="2">
    <source>
        <dbReference type="EMBL" id="MBT1171985.1"/>
    </source>
</evidence>
<feature type="transmembrane region" description="Helical" evidence="1">
    <location>
        <begin position="12"/>
        <end position="34"/>
    </location>
</feature>